<reference evidence="1 2" key="1">
    <citation type="submission" date="2023-06" db="EMBL/GenBank/DDBJ databases">
        <title>Genomic Analysis of Acinetobacter Strains Recovered from South Australian Aquatic Samples provides Insights into the Circulation of Antibiotic Resistance determinants in the Environment.</title>
        <authorList>
            <person name="Tobin L."/>
            <person name="Jarocki V.M."/>
            <person name="Kenyon J."/>
            <person name="Drigo B."/>
            <person name="Donner E."/>
            <person name="Djordjevic S.P."/>
            <person name="Hamidian M."/>
        </authorList>
    </citation>
    <scope>NUCLEOTIDE SEQUENCE [LARGE SCALE GENOMIC DNA]</scope>
    <source>
        <strain evidence="1 2">SAAc652</strain>
    </source>
</reference>
<proteinExistence type="predicted"/>
<dbReference type="EMBL" id="JASVDY010000004">
    <property type="protein sequence ID" value="MDV2469727.1"/>
    <property type="molecule type" value="Genomic_DNA"/>
</dbReference>
<evidence type="ECO:0008006" key="3">
    <source>
        <dbReference type="Google" id="ProtNLM"/>
    </source>
</evidence>
<dbReference type="RefSeq" id="WP_317084581.1">
    <property type="nucleotide sequence ID" value="NZ_JASVDY010000004.1"/>
</dbReference>
<comment type="caution">
    <text evidence="1">The sequence shown here is derived from an EMBL/GenBank/DDBJ whole genome shotgun (WGS) entry which is preliminary data.</text>
</comment>
<keyword evidence="2" id="KW-1185">Reference proteome</keyword>
<sequence>MKQIKFLLIPLTAAILMTAGCDKKPSAEAAAETSGNWQIKADSLSKANPADIKADLTLLNEVTNTTNADALALRDEVLKAGTDQKKIKNVLSKSNDLQKKVKEKIMAMNLKSAEVQNIRTQMIDNLMTSEKLYDISTASNFNMQAPTEEFIQLSQRSVAIQQKLGSELNALNAQYAQ</sequence>
<evidence type="ECO:0000313" key="2">
    <source>
        <dbReference type="Proteomes" id="UP001278188"/>
    </source>
</evidence>
<protein>
    <recommendedName>
        <fullName evidence="3">Lipoprotein</fullName>
    </recommendedName>
</protein>
<gene>
    <name evidence="1" type="ORF">QR674_12125</name>
</gene>
<evidence type="ECO:0000313" key="1">
    <source>
        <dbReference type="EMBL" id="MDV2469727.1"/>
    </source>
</evidence>
<accession>A0ABU3WH38</accession>
<dbReference type="PROSITE" id="PS51257">
    <property type="entry name" value="PROKAR_LIPOPROTEIN"/>
    <property type="match status" value="1"/>
</dbReference>
<organism evidence="1 2">
    <name type="scientific">Acinetobacter chinensis</name>
    <dbReference type="NCBI Taxonomy" id="2004650"/>
    <lineage>
        <taxon>Bacteria</taxon>
        <taxon>Pseudomonadati</taxon>
        <taxon>Pseudomonadota</taxon>
        <taxon>Gammaproteobacteria</taxon>
        <taxon>Moraxellales</taxon>
        <taxon>Moraxellaceae</taxon>
        <taxon>Acinetobacter</taxon>
    </lineage>
</organism>
<name>A0ABU3WH38_9GAMM</name>
<dbReference type="Proteomes" id="UP001278188">
    <property type="component" value="Unassembled WGS sequence"/>
</dbReference>